<protein>
    <submittedName>
        <fullName evidence="1">Uncharacterized protein</fullName>
    </submittedName>
</protein>
<dbReference type="Proteomes" id="UP001333110">
    <property type="component" value="Unassembled WGS sequence"/>
</dbReference>
<accession>A0AAN7PKE7</accession>
<comment type="caution">
    <text evidence="1">The sequence shown here is derived from an EMBL/GenBank/DDBJ whole genome shotgun (WGS) entry which is preliminary data.</text>
</comment>
<keyword evidence="2" id="KW-1185">Reference proteome</keyword>
<dbReference type="PANTHER" id="PTHR33395">
    <property type="entry name" value="TRANSCRIPTASE, PUTATIVE-RELATED-RELATED"/>
    <property type="match status" value="1"/>
</dbReference>
<sequence>MSKTTKKGFYKYLGDKRKARENVGPLLNETGHLVTQGMEKAEVLNVFFIPVFSSKTGLQESQASETRGKGWSKEDVLLVEKVQFRKYVSKLDIHKSMDPDGMHPEVLRELTDVIARPLLIIFVRKAKVHVELNLVMDVKGNTKSFYRYISCKRKTREDE</sequence>
<dbReference type="PANTHER" id="PTHR33395:SF22">
    <property type="entry name" value="REVERSE TRANSCRIPTASE DOMAIN-CONTAINING PROTEIN"/>
    <property type="match status" value="1"/>
</dbReference>
<dbReference type="AlphaFoldDB" id="A0AAN7PKE7"/>
<dbReference type="EMBL" id="JAUNZN010000002">
    <property type="protein sequence ID" value="KAK4827438.1"/>
    <property type="molecule type" value="Genomic_DNA"/>
</dbReference>
<name>A0AAN7PKE7_MYCAM</name>
<evidence type="ECO:0000313" key="1">
    <source>
        <dbReference type="EMBL" id="KAK4827438.1"/>
    </source>
</evidence>
<reference evidence="1 2" key="1">
    <citation type="journal article" date="2023" name="J. Hered.">
        <title>Chromosome-level genome of the wood stork (Mycteria americana) provides insight into avian chromosome evolution.</title>
        <authorList>
            <person name="Flamio R. Jr."/>
            <person name="Ramstad K.M."/>
        </authorList>
    </citation>
    <scope>NUCLEOTIDE SEQUENCE [LARGE SCALE GENOMIC DNA]</scope>
    <source>
        <strain evidence="1">JAX WOST 10</strain>
    </source>
</reference>
<proteinExistence type="predicted"/>
<evidence type="ECO:0000313" key="2">
    <source>
        <dbReference type="Proteomes" id="UP001333110"/>
    </source>
</evidence>
<organism evidence="1 2">
    <name type="scientific">Mycteria americana</name>
    <name type="common">Wood stork</name>
    <dbReference type="NCBI Taxonomy" id="33587"/>
    <lineage>
        <taxon>Eukaryota</taxon>
        <taxon>Metazoa</taxon>
        <taxon>Chordata</taxon>
        <taxon>Craniata</taxon>
        <taxon>Vertebrata</taxon>
        <taxon>Euteleostomi</taxon>
        <taxon>Archelosauria</taxon>
        <taxon>Archosauria</taxon>
        <taxon>Dinosauria</taxon>
        <taxon>Saurischia</taxon>
        <taxon>Theropoda</taxon>
        <taxon>Coelurosauria</taxon>
        <taxon>Aves</taxon>
        <taxon>Neognathae</taxon>
        <taxon>Neoaves</taxon>
        <taxon>Aequornithes</taxon>
        <taxon>Ciconiiformes</taxon>
        <taxon>Ciconiidae</taxon>
        <taxon>Mycteria</taxon>
    </lineage>
</organism>
<gene>
    <name evidence="1" type="ORF">QYF61_017995</name>
</gene>